<organism evidence="3 4">
    <name type="scientific">Solirubrobacter ginsenosidimutans</name>
    <dbReference type="NCBI Taxonomy" id="490573"/>
    <lineage>
        <taxon>Bacteria</taxon>
        <taxon>Bacillati</taxon>
        <taxon>Actinomycetota</taxon>
        <taxon>Thermoleophilia</taxon>
        <taxon>Solirubrobacterales</taxon>
        <taxon>Solirubrobacteraceae</taxon>
        <taxon>Solirubrobacter</taxon>
    </lineage>
</organism>
<feature type="domain" description="ATP-grasp" evidence="2">
    <location>
        <begin position="146"/>
        <end position="347"/>
    </location>
</feature>
<keyword evidence="1" id="KW-0067">ATP-binding</keyword>
<reference evidence="3" key="1">
    <citation type="submission" date="2022-10" db="EMBL/GenBank/DDBJ databases">
        <title>The WGS of Solirubrobacter ginsenosidimutans DSM 21036.</title>
        <authorList>
            <person name="Jiang Z."/>
        </authorList>
    </citation>
    <scope>NUCLEOTIDE SEQUENCE</scope>
    <source>
        <strain evidence="3">DSM 21036</strain>
    </source>
</reference>
<dbReference type="InterPro" id="IPR011761">
    <property type="entry name" value="ATP-grasp"/>
</dbReference>
<gene>
    <name evidence="3" type="ORF">OM076_32080</name>
</gene>
<dbReference type="Gene3D" id="3.30.470.20">
    <property type="entry name" value="ATP-grasp fold, B domain"/>
    <property type="match status" value="2"/>
</dbReference>
<dbReference type="PROSITE" id="PS50975">
    <property type="entry name" value="ATP_GRASP"/>
    <property type="match status" value="1"/>
</dbReference>
<accession>A0A9X3S9F2</accession>
<keyword evidence="4" id="KW-1185">Reference proteome</keyword>
<dbReference type="RefSeq" id="WP_270044208.1">
    <property type="nucleotide sequence ID" value="NZ_JAPDOD010000040.1"/>
</dbReference>
<dbReference type="NCBIfam" id="NF005096">
    <property type="entry name" value="PRK06524.1"/>
    <property type="match status" value="1"/>
</dbReference>
<protein>
    <submittedName>
        <fullName evidence="3">Biotin carboxylase</fullName>
    </submittedName>
</protein>
<dbReference type="GO" id="GO:0005524">
    <property type="term" value="F:ATP binding"/>
    <property type="evidence" value="ECO:0007669"/>
    <property type="project" value="UniProtKB-UniRule"/>
</dbReference>
<name>A0A9X3S9F2_9ACTN</name>
<dbReference type="EMBL" id="JAPDOD010000040">
    <property type="protein sequence ID" value="MDA0164953.1"/>
    <property type="molecule type" value="Genomic_DNA"/>
</dbReference>
<keyword evidence="1" id="KW-0547">Nucleotide-binding</keyword>
<proteinExistence type="predicted"/>
<dbReference type="AlphaFoldDB" id="A0A9X3S9F2"/>
<dbReference type="SUPFAM" id="SSF56059">
    <property type="entry name" value="Glutathione synthetase ATP-binding domain-like"/>
    <property type="match status" value="1"/>
</dbReference>
<evidence type="ECO:0000256" key="1">
    <source>
        <dbReference type="PROSITE-ProRule" id="PRU00409"/>
    </source>
</evidence>
<evidence type="ECO:0000313" key="3">
    <source>
        <dbReference type="EMBL" id="MDA0164953.1"/>
    </source>
</evidence>
<dbReference type="Proteomes" id="UP001149140">
    <property type="component" value="Unassembled WGS sequence"/>
</dbReference>
<evidence type="ECO:0000313" key="4">
    <source>
        <dbReference type="Proteomes" id="UP001149140"/>
    </source>
</evidence>
<sequence length="495" mass="55279">MSKSPVVHAPADPTLRGIAEIRQFFRTNETPIYFISPTAFNLLGIDRWVRNFFYVTFFDSFEGGHPRVVVPTDRTHREFTSIEDVCNHLLRDPEILAWMAARGPGGKAAFVMFDGETEALAAKAGLEVIHPPAELRSRLDSKLVTTRLAEEAGLPSVPNTMAWASTYQELQTLAGAASLGDDLVVQTAYGDSGKTTFFIRGQRDWDRHAEKLVGGELKIMKRINNFEVCLEACLTRCGTVVGPFMTSMIGCPELTPYQGGWCGNDIYHDALPKVHRARARDLTEKLGNRLSQEGYRGFFEVDFLVDKDSGELYLGELNPRLSGISSMTNVTAGAYADMPLFLFHLLEYMDIPYEIDVADINRRWAQSAGDDVWSQIIIKETHPEIELLTAAPKTGVWRLDERGRISFGRWANDWHSLIDEGEAFYLSIATRGEYRYKGADLGILVARGRMQNDDGELTERCHEWIDALKAQFAGTPVAPDEPAARVPLVALKQPG</sequence>
<comment type="caution">
    <text evidence="3">The sequence shown here is derived from an EMBL/GenBank/DDBJ whole genome shotgun (WGS) entry which is preliminary data.</text>
</comment>
<dbReference type="GO" id="GO:0046872">
    <property type="term" value="F:metal ion binding"/>
    <property type="evidence" value="ECO:0007669"/>
    <property type="project" value="InterPro"/>
</dbReference>
<evidence type="ECO:0000259" key="2">
    <source>
        <dbReference type="PROSITE" id="PS50975"/>
    </source>
</evidence>